<accession>A0ABV8GT86</accession>
<reference evidence="4" key="1">
    <citation type="journal article" date="2019" name="Int. J. Syst. Evol. Microbiol.">
        <title>The Global Catalogue of Microorganisms (GCM) 10K type strain sequencing project: providing services to taxonomists for standard genome sequencing and annotation.</title>
        <authorList>
            <consortium name="The Broad Institute Genomics Platform"/>
            <consortium name="The Broad Institute Genome Sequencing Center for Infectious Disease"/>
            <person name="Wu L."/>
            <person name="Ma J."/>
        </authorList>
    </citation>
    <scope>NUCLEOTIDE SEQUENCE [LARGE SCALE GENOMIC DNA]</scope>
    <source>
        <strain evidence="4">TBRC 1276</strain>
    </source>
</reference>
<keyword evidence="2" id="KW-0732">Signal</keyword>
<dbReference type="EMBL" id="JBHSBI010000059">
    <property type="protein sequence ID" value="MFC4016174.1"/>
    <property type="molecule type" value="Genomic_DNA"/>
</dbReference>
<sequence length="192" mass="18928">MRKSFSLVAAVGVAATAIGLSLVAAAQAGTATSAGAAEHMSLMSQKQTAADHLPEFISAGTEVGELVAPATTRRLGSSGAGTYWSGTDANGELCLITVIGDTAADFVAGASCAPPSDFPAKGVGLQVAGPPGASEAYLLPDGVPAAQLGEGYTVVSPNLVLSDPAAEPSEPRSVTGTRGTFTLSDLTPTPAQ</sequence>
<feature type="signal peptide" evidence="2">
    <location>
        <begin position="1"/>
        <end position="26"/>
    </location>
</feature>
<feature type="chain" id="PRO_5046556202" description="Secreted protein" evidence="2">
    <location>
        <begin position="27"/>
        <end position="192"/>
    </location>
</feature>
<evidence type="ECO:0008006" key="5">
    <source>
        <dbReference type="Google" id="ProtNLM"/>
    </source>
</evidence>
<proteinExistence type="predicted"/>
<feature type="region of interest" description="Disordered" evidence="1">
    <location>
        <begin position="163"/>
        <end position="192"/>
    </location>
</feature>
<evidence type="ECO:0000256" key="2">
    <source>
        <dbReference type="SAM" id="SignalP"/>
    </source>
</evidence>
<dbReference type="RefSeq" id="WP_379535967.1">
    <property type="nucleotide sequence ID" value="NZ_JBHSBI010000059.1"/>
</dbReference>
<evidence type="ECO:0000313" key="4">
    <source>
        <dbReference type="Proteomes" id="UP001595851"/>
    </source>
</evidence>
<protein>
    <recommendedName>
        <fullName evidence="5">Secreted protein</fullName>
    </recommendedName>
</protein>
<keyword evidence="4" id="KW-1185">Reference proteome</keyword>
<evidence type="ECO:0000313" key="3">
    <source>
        <dbReference type="EMBL" id="MFC4016174.1"/>
    </source>
</evidence>
<feature type="compositionally biased region" description="Polar residues" evidence="1">
    <location>
        <begin position="172"/>
        <end position="192"/>
    </location>
</feature>
<dbReference type="Proteomes" id="UP001595851">
    <property type="component" value="Unassembled WGS sequence"/>
</dbReference>
<evidence type="ECO:0000256" key="1">
    <source>
        <dbReference type="SAM" id="MobiDB-lite"/>
    </source>
</evidence>
<gene>
    <name evidence="3" type="ORF">ACFOY2_53815</name>
</gene>
<comment type="caution">
    <text evidence="3">The sequence shown here is derived from an EMBL/GenBank/DDBJ whole genome shotgun (WGS) entry which is preliminary data.</text>
</comment>
<organism evidence="3 4">
    <name type="scientific">Nonomuraea purpurea</name>
    <dbReference type="NCBI Taxonomy" id="1849276"/>
    <lineage>
        <taxon>Bacteria</taxon>
        <taxon>Bacillati</taxon>
        <taxon>Actinomycetota</taxon>
        <taxon>Actinomycetes</taxon>
        <taxon>Streptosporangiales</taxon>
        <taxon>Streptosporangiaceae</taxon>
        <taxon>Nonomuraea</taxon>
    </lineage>
</organism>
<name>A0ABV8GT86_9ACTN</name>